<feature type="non-terminal residue" evidence="1">
    <location>
        <position position="1"/>
    </location>
</feature>
<proteinExistence type="predicted"/>
<evidence type="ECO:0000313" key="1">
    <source>
        <dbReference type="EMBL" id="MBD4339574.1"/>
    </source>
</evidence>
<organism evidence="1 2">
    <name type="scientific">Xanthomonas citri pv. citri</name>
    <dbReference type="NCBI Taxonomy" id="611301"/>
    <lineage>
        <taxon>Bacteria</taxon>
        <taxon>Pseudomonadati</taxon>
        <taxon>Pseudomonadota</taxon>
        <taxon>Gammaproteobacteria</taxon>
        <taxon>Lysobacterales</taxon>
        <taxon>Lysobacteraceae</taxon>
        <taxon>Xanthomonas</taxon>
    </lineage>
</organism>
<protein>
    <submittedName>
        <fullName evidence="1">LytR family transcriptional regulator</fullName>
    </submittedName>
</protein>
<accession>A0A8I0H3D5</accession>
<reference evidence="1" key="1">
    <citation type="submission" date="2020-01" db="EMBL/GenBank/DDBJ databases">
        <authorList>
            <person name="Richard D."/>
        </authorList>
    </citation>
    <scope>NUCLEOTIDE SEQUENCE</scope>
    <source>
        <strain evidence="1">JP541</strain>
    </source>
</reference>
<gene>
    <name evidence="1" type="ORF">GUH15_26715</name>
</gene>
<name>A0A8I0H3D5_XANCI</name>
<evidence type="ECO:0000313" key="2">
    <source>
        <dbReference type="Proteomes" id="UP000653002"/>
    </source>
</evidence>
<feature type="non-terminal residue" evidence="1">
    <location>
        <position position="76"/>
    </location>
</feature>
<dbReference type="Proteomes" id="UP000653002">
    <property type="component" value="Unassembled WGS sequence"/>
</dbReference>
<comment type="caution">
    <text evidence="1">The sequence shown here is derived from an EMBL/GenBank/DDBJ whole genome shotgun (WGS) entry which is preliminary data.</text>
</comment>
<dbReference type="EMBL" id="JAABFR010002316">
    <property type="protein sequence ID" value="MBD4339574.1"/>
    <property type="molecule type" value="Genomic_DNA"/>
</dbReference>
<sequence>ELVGGVTVTIPNDDLLALDPTLKGGETIKLTGMQAEYFTRTRYDTAEPTNEARMARQRIYLNSLETLLEEKIRANV</sequence>
<dbReference type="AlphaFoldDB" id="A0A8I0H3D5"/>
<dbReference type="Gene3D" id="3.40.630.190">
    <property type="entry name" value="LCP protein"/>
    <property type="match status" value="1"/>
</dbReference>